<keyword evidence="7" id="KW-0233">DNA recombination</keyword>
<keyword evidence="4" id="KW-0479">Metal-binding</keyword>
<dbReference type="GO" id="GO:0003677">
    <property type="term" value="F:DNA binding"/>
    <property type="evidence" value="ECO:0007669"/>
    <property type="project" value="UniProtKB-KW"/>
</dbReference>
<keyword evidence="5" id="KW-0862">Zinc</keyword>
<dbReference type="NCBIfam" id="TIGR01766">
    <property type="entry name" value="IS200/IS605 family accessory protein TnpB-like domain"/>
    <property type="match status" value="1"/>
</dbReference>
<dbReference type="GO" id="GO:0006310">
    <property type="term" value="P:DNA recombination"/>
    <property type="evidence" value="ECO:0007669"/>
    <property type="project" value="UniProtKB-KW"/>
</dbReference>
<proteinExistence type="inferred from homology"/>
<evidence type="ECO:0000259" key="8">
    <source>
        <dbReference type="Pfam" id="PF01385"/>
    </source>
</evidence>
<dbReference type="InterPro" id="IPR021027">
    <property type="entry name" value="Transposase_put_HTH"/>
</dbReference>
<name>A0A8J7F200_9CYAN</name>
<dbReference type="InterPro" id="IPR010095">
    <property type="entry name" value="Cas12f1-like_TNB"/>
</dbReference>
<reference evidence="11" key="1">
    <citation type="submission" date="2020-10" db="EMBL/GenBank/DDBJ databases">
        <authorList>
            <person name="Castelo-Branco R."/>
            <person name="Eusebio N."/>
            <person name="Adriana R."/>
            <person name="Vieira A."/>
            <person name="Brugerolle De Fraissinette N."/>
            <person name="Rezende De Castro R."/>
            <person name="Schneider M.P."/>
            <person name="Vasconcelos V."/>
            <person name="Leao P.N."/>
        </authorList>
    </citation>
    <scope>NUCLEOTIDE SEQUENCE</scope>
    <source>
        <strain evidence="11">LEGE 06105</strain>
    </source>
</reference>
<dbReference type="InterPro" id="IPR051399">
    <property type="entry name" value="RNA-guided_DNA_endo/Transpos"/>
</dbReference>
<comment type="similarity">
    <text evidence="1">In the C-terminal section; belongs to the transposase 35 family.</text>
</comment>
<evidence type="ECO:0000313" key="11">
    <source>
        <dbReference type="EMBL" id="MBE9213270.1"/>
    </source>
</evidence>
<dbReference type="GO" id="GO:0032196">
    <property type="term" value="P:transposition"/>
    <property type="evidence" value="ECO:0007669"/>
    <property type="project" value="UniProtKB-KW"/>
</dbReference>
<dbReference type="PANTHER" id="PTHR30405:SF25">
    <property type="entry name" value="RNA-GUIDED DNA ENDONUCLEASE INSQ-RELATED"/>
    <property type="match status" value="1"/>
</dbReference>
<evidence type="ECO:0000256" key="1">
    <source>
        <dbReference type="ARBA" id="ARBA00008761"/>
    </source>
</evidence>
<dbReference type="Pfam" id="PF07282">
    <property type="entry name" value="Cas12f1-like_TNB"/>
    <property type="match status" value="1"/>
</dbReference>
<accession>A0A8J7F200</accession>
<organism evidence="11 12">
    <name type="scientific">Plectonema cf. radiosum LEGE 06105</name>
    <dbReference type="NCBI Taxonomy" id="945769"/>
    <lineage>
        <taxon>Bacteria</taxon>
        <taxon>Bacillati</taxon>
        <taxon>Cyanobacteriota</taxon>
        <taxon>Cyanophyceae</taxon>
        <taxon>Oscillatoriophycideae</taxon>
        <taxon>Oscillatoriales</taxon>
        <taxon>Microcoleaceae</taxon>
        <taxon>Plectonema</taxon>
    </lineage>
</organism>
<dbReference type="InterPro" id="IPR001959">
    <property type="entry name" value="Transposase"/>
</dbReference>
<feature type="domain" description="Transposase putative helix-turn-helix" evidence="10">
    <location>
        <begin position="1"/>
        <end position="44"/>
    </location>
</feature>
<dbReference type="Pfam" id="PF01385">
    <property type="entry name" value="OrfB_IS605"/>
    <property type="match status" value="1"/>
</dbReference>
<dbReference type="RefSeq" id="WP_193920023.1">
    <property type="nucleotide sequence ID" value="NZ_JADEWL010000029.1"/>
</dbReference>
<protein>
    <submittedName>
        <fullName evidence="11">Transposase</fullName>
    </submittedName>
</protein>
<evidence type="ECO:0000259" key="9">
    <source>
        <dbReference type="Pfam" id="PF07282"/>
    </source>
</evidence>
<evidence type="ECO:0000256" key="7">
    <source>
        <dbReference type="ARBA" id="ARBA00023172"/>
    </source>
</evidence>
<evidence type="ECO:0000256" key="3">
    <source>
        <dbReference type="ARBA" id="ARBA00022578"/>
    </source>
</evidence>
<evidence type="ECO:0000256" key="2">
    <source>
        <dbReference type="ARBA" id="ARBA00011044"/>
    </source>
</evidence>
<dbReference type="PANTHER" id="PTHR30405">
    <property type="entry name" value="TRANSPOSASE"/>
    <property type="match status" value="1"/>
</dbReference>
<dbReference type="AlphaFoldDB" id="A0A8J7F200"/>
<comment type="similarity">
    <text evidence="2">In the N-terminal section; belongs to the transposase 2 family.</text>
</comment>
<feature type="domain" description="Probable transposase IS891/IS1136/IS1341" evidence="8">
    <location>
        <begin position="166"/>
        <end position="276"/>
    </location>
</feature>
<dbReference type="EMBL" id="JADEWL010000029">
    <property type="protein sequence ID" value="MBE9213270.1"/>
    <property type="molecule type" value="Genomic_DNA"/>
</dbReference>
<dbReference type="Pfam" id="PF12323">
    <property type="entry name" value="HTH_OrfB_IS605"/>
    <property type="match status" value="1"/>
</dbReference>
<evidence type="ECO:0000256" key="6">
    <source>
        <dbReference type="ARBA" id="ARBA00023125"/>
    </source>
</evidence>
<evidence type="ECO:0000256" key="4">
    <source>
        <dbReference type="ARBA" id="ARBA00022723"/>
    </source>
</evidence>
<dbReference type="GO" id="GO:0046872">
    <property type="term" value="F:metal ion binding"/>
    <property type="evidence" value="ECO:0007669"/>
    <property type="project" value="UniProtKB-KW"/>
</dbReference>
<feature type="domain" description="Cas12f1-like TNB" evidence="9">
    <location>
        <begin position="289"/>
        <end position="356"/>
    </location>
</feature>
<evidence type="ECO:0000259" key="10">
    <source>
        <dbReference type="Pfam" id="PF12323"/>
    </source>
</evidence>
<dbReference type="NCBIfam" id="NF040570">
    <property type="entry name" value="guided_TnpB"/>
    <property type="match status" value="1"/>
</dbReference>
<sequence length="363" mass="41353">MLLGFKTELKLNNLQRTALIKHCGVARHAWNWGLALTKQILDHNKINPDSKIKFPTAIDLHKWLVALVKSENAWYYECSKSTPQQALMALRESWKRCFNKTAGVPKFKKKGKRDSFTLEGTVKILSNNKIQVPVIGVLKTYERLAQVKPKSVIINRQADRWFISFRFEVETQSSEHTDVVGVDLGVKNLAIISTGEVIAGAKSYKKYETKLSRMQWLNRHKIIGSANWKKAQLQIARLHRKIANIRKDTLHKLTTLLANNHGTVVIEDLNVSGMMANHKLAKAIADMGFYEFRRQLTYKCELYSSKLVVVDRWFPSTKTCSNCGTKKETLTLNERVFECSHCGFVIDRDLNAAINLSLYASGS</sequence>
<comment type="caution">
    <text evidence="11">The sequence shown here is derived from an EMBL/GenBank/DDBJ whole genome shotgun (WGS) entry which is preliminary data.</text>
</comment>
<evidence type="ECO:0000256" key="5">
    <source>
        <dbReference type="ARBA" id="ARBA00022833"/>
    </source>
</evidence>
<evidence type="ECO:0000313" key="12">
    <source>
        <dbReference type="Proteomes" id="UP000620559"/>
    </source>
</evidence>
<dbReference type="Proteomes" id="UP000620559">
    <property type="component" value="Unassembled WGS sequence"/>
</dbReference>
<keyword evidence="12" id="KW-1185">Reference proteome</keyword>
<gene>
    <name evidence="11" type="ORF">IQ247_11400</name>
</gene>
<keyword evidence="6" id="KW-0238">DNA-binding</keyword>
<keyword evidence="3" id="KW-0815">Transposition</keyword>